<dbReference type="PROSITE" id="PS00059">
    <property type="entry name" value="ADH_ZINC"/>
    <property type="match status" value="1"/>
</dbReference>
<dbReference type="GO" id="GO:0016491">
    <property type="term" value="F:oxidoreductase activity"/>
    <property type="evidence" value="ECO:0007669"/>
    <property type="project" value="UniProtKB-KW"/>
</dbReference>
<dbReference type="SUPFAM" id="SSF50129">
    <property type="entry name" value="GroES-like"/>
    <property type="match status" value="1"/>
</dbReference>
<evidence type="ECO:0000313" key="7">
    <source>
        <dbReference type="Proteomes" id="UP000198892"/>
    </source>
</evidence>
<evidence type="ECO:0000256" key="2">
    <source>
        <dbReference type="ARBA" id="ARBA00022833"/>
    </source>
</evidence>
<evidence type="ECO:0000256" key="4">
    <source>
        <dbReference type="RuleBase" id="RU361277"/>
    </source>
</evidence>
<keyword evidence="7" id="KW-1185">Reference proteome</keyword>
<dbReference type="Pfam" id="PF00107">
    <property type="entry name" value="ADH_zinc_N"/>
    <property type="match status" value="1"/>
</dbReference>
<dbReference type="InterPro" id="IPR002328">
    <property type="entry name" value="ADH_Zn_CS"/>
</dbReference>
<protein>
    <submittedName>
        <fullName evidence="6">L-iditol 2-dehydrogenase</fullName>
    </submittedName>
</protein>
<dbReference type="AlphaFoldDB" id="A0A1I5XKA2"/>
<feature type="domain" description="Enoyl reductase (ER)" evidence="5">
    <location>
        <begin position="10"/>
        <end position="346"/>
    </location>
</feature>
<dbReference type="Proteomes" id="UP000198892">
    <property type="component" value="Unassembled WGS sequence"/>
</dbReference>
<dbReference type="InterPro" id="IPR011032">
    <property type="entry name" value="GroES-like_sf"/>
</dbReference>
<organism evidence="6 7">
    <name type="scientific">Salibacterium halotolerans</name>
    <dbReference type="NCBI Taxonomy" id="1884432"/>
    <lineage>
        <taxon>Bacteria</taxon>
        <taxon>Bacillati</taxon>
        <taxon>Bacillota</taxon>
        <taxon>Bacilli</taxon>
        <taxon>Bacillales</taxon>
        <taxon>Bacillaceae</taxon>
    </lineage>
</organism>
<dbReference type="PANTHER" id="PTHR43401:SF2">
    <property type="entry name" value="L-THREONINE 3-DEHYDROGENASE"/>
    <property type="match status" value="1"/>
</dbReference>
<evidence type="ECO:0000259" key="5">
    <source>
        <dbReference type="SMART" id="SM00829"/>
    </source>
</evidence>
<evidence type="ECO:0000256" key="1">
    <source>
        <dbReference type="ARBA" id="ARBA00022723"/>
    </source>
</evidence>
<keyword evidence="1 4" id="KW-0479">Metal-binding</keyword>
<dbReference type="Gene3D" id="3.40.50.720">
    <property type="entry name" value="NAD(P)-binding Rossmann-like Domain"/>
    <property type="match status" value="1"/>
</dbReference>
<dbReference type="PANTHER" id="PTHR43401">
    <property type="entry name" value="L-THREONINE 3-DEHYDROGENASE"/>
    <property type="match status" value="1"/>
</dbReference>
<dbReference type="InterPro" id="IPR036291">
    <property type="entry name" value="NAD(P)-bd_dom_sf"/>
</dbReference>
<dbReference type="InterPro" id="IPR013149">
    <property type="entry name" value="ADH-like_C"/>
</dbReference>
<gene>
    <name evidence="6" type="ORF">SAMN05518683_1293</name>
</gene>
<dbReference type="GO" id="GO:0008270">
    <property type="term" value="F:zinc ion binding"/>
    <property type="evidence" value="ECO:0007669"/>
    <property type="project" value="InterPro"/>
</dbReference>
<sequence length="350" mass="37063">MTMKALTLHGQKDLRMEEVPLPEVTAPDDVVIQVAAAGICGSDLSRYAKLGPYVKGMTFGHEFAGTVLATGTGVIHVKPGDRVAGCPAFPCGVCRECEKGNPARCRELTVLGAFRPGAFAEQTKLPAANVVPVPEGVTMDAAALMEPSAVALHALYRSALEPGAAAAVLGCGNIGLLSIQWAKQFGADNVYAIDIDPSKLERAARLGADVCLNPKEQNVEEALLAYNGEGVDAAVESAGSPATSVQVLALPKKGGDVIYMGIPYNDITFERYYFERIVRNELRVLGGWNAVSAPFPGREWSATAAALADGTIEMEPVISHRLPLEEGPAVFENIINQEEPFSKVILHPNG</sequence>
<dbReference type="Gene3D" id="3.90.180.10">
    <property type="entry name" value="Medium-chain alcohol dehydrogenases, catalytic domain"/>
    <property type="match status" value="1"/>
</dbReference>
<reference evidence="7" key="1">
    <citation type="submission" date="2016-10" db="EMBL/GenBank/DDBJ databases">
        <authorList>
            <person name="Varghese N."/>
            <person name="Submissions S."/>
        </authorList>
    </citation>
    <scope>NUCLEOTIDE SEQUENCE [LARGE SCALE GENOMIC DNA]</scope>
    <source>
        <strain evidence="7">S7</strain>
    </source>
</reference>
<dbReference type="InterPro" id="IPR013154">
    <property type="entry name" value="ADH-like_N"/>
</dbReference>
<accession>A0A1I5XKA2</accession>
<dbReference type="CDD" id="cd08236">
    <property type="entry name" value="sugar_DH"/>
    <property type="match status" value="1"/>
</dbReference>
<dbReference type="RefSeq" id="WP_342028647.1">
    <property type="nucleotide sequence ID" value="NZ_FOXD01000029.1"/>
</dbReference>
<dbReference type="SUPFAM" id="SSF51735">
    <property type="entry name" value="NAD(P)-binding Rossmann-fold domains"/>
    <property type="match status" value="1"/>
</dbReference>
<proteinExistence type="inferred from homology"/>
<dbReference type="STRING" id="1884432.SAMN05518683_1293"/>
<dbReference type="EMBL" id="FOXD01000029">
    <property type="protein sequence ID" value="SFQ32350.1"/>
    <property type="molecule type" value="Genomic_DNA"/>
</dbReference>
<dbReference type="Pfam" id="PF08240">
    <property type="entry name" value="ADH_N"/>
    <property type="match status" value="1"/>
</dbReference>
<evidence type="ECO:0000313" key="6">
    <source>
        <dbReference type="EMBL" id="SFQ32350.1"/>
    </source>
</evidence>
<keyword evidence="3" id="KW-0560">Oxidoreductase</keyword>
<evidence type="ECO:0000256" key="3">
    <source>
        <dbReference type="ARBA" id="ARBA00023002"/>
    </source>
</evidence>
<comment type="similarity">
    <text evidence="4">Belongs to the zinc-containing alcohol dehydrogenase family.</text>
</comment>
<name>A0A1I5XKA2_9BACI</name>
<keyword evidence="2 4" id="KW-0862">Zinc</keyword>
<dbReference type="InterPro" id="IPR050129">
    <property type="entry name" value="Zn_alcohol_dh"/>
</dbReference>
<dbReference type="InterPro" id="IPR020843">
    <property type="entry name" value="ER"/>
</dbReference>
<comment type="cofactor">
    <cofactor evidence="4">
        <name>Zn(2+)</name>
        <dbReference type="ChEBI" id="CHEBI:29105"/>
    </cofactor>
</comment>
<dbReference type="SMART" id="SM00829">
    <property type="entry name" value="PKS_ER"/>
    <property type="match status" value="1"/>
</dbReference>